<feature type="region of interest" description="Disordered" evidence="6">
    <location>
        <begin position="337"/>
        <end position="433"/>
    </location>
</feature>
<organism evidence="9 10">
    <name type="scientific">Trichoderma semiorbis</name>
    <dbReference type="NCBI Taxonomy" id="1491008"/>
    <lineage>
        <taxon>Eukaryota</taxon>
        <taxon>Fungi</taxon>
        <taxon>Dikarya</taxon>
        <taxon>Ascomycota</taxon>
        <taxon>Pezizomycotina</taxon>
        <taxon>Sordariomycetes</taxon>
        <taxon>Hypocreomycetidae</taxon>
        <taxon>Hypocreales</taxon>
        <taxon>Hypocreaceae</taxon>
        <taxon>Trichoderma</taxon>
    </lineage>
</organism>
<feature type="domain" description="Ima1 N-terminal" evidence="8">
    <location>
        <begin position="9"/>
        <end position="135"/>
    </location>
</feature>
<evidence type="ECO:0000256" key="5">
    <source>
        <dbReference type="ARBA" id="ARBA00023242"/>
    </source>
</evidence>
<name>A0A9P8HG29_9HYPO</name>
<feature type="transmembrane region" description="Helical" evidence="7">
    <location>
        <begin position="267"/>
        <end position="287"/>
    </location>
</feature>
<keyword evidence="5" id="KW-0539">Nucleus</keyword>
<protein>
    <recommendedName>
        <fullName evidence="8">Ima1 N-terminal domain-containing protein</fullName>
    </recommendedName>
</protein>
<evidence type="ECO:0000313" key="9">
    <source>
        <dbReference type="EMBL" id="KAH0523185.1"/>
    </source>
</evidence>
<proteinExistence type="predicted"/>
<evidence type="ECO:0000313" key="10">
    <source>
        <dbReference type="Proteomes" id="UP000826573"/>
    </source>
</evidence>
<accession>A0A9P8HG29</accession>
<evidence type="ECO:0000256" key="7">
    <source>
        <dbReference type="SAM" id="Phobius"/>
    </source>
</evidence>
<evidence type="ECO:0000256" key="4">
    <source>
        <dbReference type="ARBA" id="ARBA00023136"/>
    </source>
</evidence>
<evidence type="ECO:0000256" key="2">
    <source>
        <dbReference type="ARBA" id="ARBA00022692"/>
    </source>
</evidence>
<dbReference type="Pfam" id="PF09779">
    <property type="entry name" value="Ima1_N"/>
    <property type="match status" value="1"/>
</dbReference>
<keyword evidence="4 7" id="KW-0472">Membrane</keyword>
<dbReference type="Proteomes" id="UP000826573">
    <property type="component" value="Unassembled WGS sequence"/>
</dbReference>
<feature type="transmembrane region" description="Helical" evidence="7">
    <location>
        <begin position="238"/>
        <end position="255"/>
    </location>
</feature>
<dbReference type="AlphaFoldDB" id="A0A9P8HG29"/>
<dbReference type="GO" id="GO:0044732">
    <property type="term" value="C:mitotic spindle pole body"/>
    <property type="evidence" value="ECO:0007669"/>
    <property type="project" value="TreeGrafter"/>
</dbReference>
<dbReference type="GO" id="GO:0034506">
    <property type="term" value="C:chromosome, centromeric core domain"/>
    <property type="evidence" value="ECO:0007669"/>
    <property type="project" value="TreeGrafter"/>
</dbReference>
<feature type="transmembrane region" description="Helical" evidence="7">
    <location>
        <begin position="179"/>
        <end position="200"/>
    </location>
</feature>
<keyword evidence="2 7" id="KW-0812">Transmembrane</keyword>
<dbReference type="GO" id="GO:0005637">
    <property type="term" value="C:nuclear inner membrane"/>
    <property type="evidence" value="ECO:0007669"/>
    <property type="project" value="UniProtKB-SubCell"/>
</dbReference>
<keyword evidence="10" id="KW-1185">Reference proteome</keyword>
<sequence>MVRLRGRLLTCFYCGKRSSIRYDGHIRDFLCTYCEARNYLDEYGDVTDPPALESSTPKRFVKQLPSRPAPPTDSIFCDKCLKNQHLFTRSLAQYEYLPDDPSHPDYAELERKYFRYRKDLERRYPQICSDCEVKVEARIKDADYTAQTDILRQMMDRSRGRRAPKKMTFLDVANAMGRWLWWGGFIIQIVWHLVSASSVLDKREENGMYDPDDQGTTKHMIVTWLSWFRASLPAAETLIGWSIKIGFLSAWWNPYFVQLIRGFTRHLFGFAQWYCFQGLIIFFRYIFRSVLHMQGGQAQSAAAQLSAHFAMACIMGLIYYLARGSIKVDTTPLFSTAKRTASAGQKPSPVPRRKIREPKTLAEALTEALESTNPSPVKTPTPIKYPTPQRPMNPLPPSRLSRQSFQPSNDELSFAGFSISDKSPQKGFRAQDPDTMDWSPLPKHAQKSQYRAFQDSPVSKLGIRAFGQSPTQPDAGPFWFKVPPAPVNPAQRFRNPPGAPVFKRAFSVEPKKEESSFSFGMGHLDDRREEMPRASSVDFKSPSFFAPERPDDTDALADALGQSFSFASVVDDESDSEKTVVNEDIQVEIPILSSSQTSHKYDLYFLMVILPSWFLPQFTTIPYAREVQLAILAIAGIIAMRSIGGATQQILRGGADSSSLAMCFASVTSVLELSAVCWIGWQLWTDGSDVFQHGASVLAFMLGHQELRGFSLRRSS</sequence>
<dbReference type="GO" id="GO:0034992">
    <property type="term" value="C:microtubule organizing center attachment site"/>
    <property type="evidence" value="ECO:0007669"/>
    <property type="project" value="TreeGrafter"/>
</dbReference>
<comment type="caution">
    <text evidence="9">The sequence shown here is derived from an EMBL/GenBank/DDBJ whole genome shotgun (WGS) entry which is preliminary data.</text>
</comment>
<evidence type="ECO:0000256" key="1">
    <source>
        <dbReference type="ARBA" id="ARBA00004473"/>
    </source>
</evidence>
<dbReference type="InterPro" id="IPR018617">
    <property type="entry name" value="Ima1_N"/>
</dbReference>
<keyword evidence="3 7" id="KW-1133">Transmembrane helix</keyword>
<gene>
    <name evidence="9" type="ORF">TsFJ059_008228</name>
</gene>
<dbReference type="PANTHER" id="PTHR28538">
    <property type="entry name" value="INTEGRAL INNER NUCLEAR MEMBRANE PROTEIN IMA1"/>
    <property type="match status" value="1"/>
</dbReference>
<dbReference type="PANTHER" id="PTHR28538:SF1">
    <property type="entry name" value="INTEGRAL INNER NUCLEAR MEMBRANE PROTEIN IMA1"/>
    <property type="match status" value="1"/>
</dbReference>
<reference evidence="9 10" key="1">
    <citation type="submission" date="2021-08" db="EMBL/GenBank/DDBJ databases">
        <title>The highly contiguous genome resource for Trichoderma semiorbis FJ059, a fungal antagonistic to plant pathogens.</title>
        <authorList>
            <person name="Liu T."/>
        </authorList>
    </citation>
    <scope>NUCLEOTIDE SEQUENCE [LARGE SCALE GENOMIC DNA]</scope>
    <source>
        <strain evidence="9 10">FJ059</strain>
    </source>
</reference>
<feature type="transmembrane region" description="Helical" evidence="7">
    <location>
        <begin position="302"/>
        <end position="322"/>
    </location>
</feature>
<evidence type="ECO:0000259" key="8">
    <source>
        <dbReference type="Pfam" id="PF09779"/>
    </source>
</evidence>
<feature type="compositionally biased region" description="Pro residues" evidence="6">
    <location>
        <begin position="377"/>
        <end position="397"/>
    </location>
</feature>
<comment type="subcellular location">
    <subcellularLocation>
        <location evidence="1">Nucleus inner membrane</location>
        <topology evidence="1">Multi-pass membrane protein</topology>
    </subcellularLocation>
</comment>
<feature type="compositionally biased region" description="Polar residues" evidence="6">
    <location>
        <begin position="400"/>
        <end position="411"/>
    </location>
</feature>
<evidence type="ECO:0000256" key="3">
    <source>
        <dbReference type="ARBA" id="ARBA00022989"/>
    </source>
</evidence>
<dbReference type="GO" id="GO:0071765">
    <property type="term" value="P:nuclear inner membrane organization"/>
    <property type="evidence" value="ECO:0007669"/>
    <property type="project" value="InterPro"/>
</dbReference>
<dbReference type="EMBL" id="JAIMJC010000006">
    <property type="protein sequence ID" value="KAH0523185.1"/>
    <property type="molecule type" value="Genomic_DNA"/>
</dbReference>
<evidence type="ECO:0000256" key="6">
    <source>
        <dbReference type="SAM" id="MobiDB-lite"/>
    </source>
</evidence>
<dbReference type="InterPro" id="IPR042321">
    <property type="entry name" value="Ima1"/>
</dbReference>